<comment type="caution">
    <text evidence="2">The sequence shown here is derived from an EMBL/GenBank/DDBJ whole genome shotgun (WGS) entry which is preliminary data.</text>
</comment>
<proteinExistence type="inferred from homology"/>
<dbReference type="PANTHER" id="PTHR10264:SF19">
    <property type="entry name" value="AT06885P-RELATED"/>
    <property type="match status" value="1"/>
</dbReference>
<dbReference type="AlphaFoldDB" id="A0A2T0AY11"/>
<evidence type="ECO:0000313" key="3">
    <source>
        <dbReference type="Proteomes" id="UP000238415"/>
    </source>
</evidence>
<dbReference type="EMBL" id="PVXM01000003">
    <property type="protein sequence ID" value="PRR75776.1"/>
    <property type="molecule type" value="Genomic_DNA"/>
</dbReference>
<dbReference type="InterPro" id="IPR043202">
    <property type="entry name" value="Band-7_stomatin-like"/>
</dbReference>
<protein>
    <recommendedName>
        <fullName evidence="4">Modulator of FtsH protease HflK</fullName>
    </recommendedName>
</protein>
<evidence type="ECO:0008006" key="4">
    <source>
        <dbReference type="Google" id="ProtNLM"/>
    </source>
</evidence>
<comment type="similarity">
    <text evidence="1">Belongs to the band 7/mec-2 family.</text>
</comment>
<keyword evidence="3" id="KW-1185">Reference proteome</keyword>
<dbReference type="InterPro" id="IPR036013">
    <property type="entry name" value="Band_7/SPFH_dom_sf"/>
</dbReference>
<sequence>MSAITLETMVDAGLVEIRDVELPQSMQRAMAAQAEAERERRAKIIHADGEFQAAEKLAEAARIISTQPASLQLRYLQTLTEIASDKSNILVFPVPMDLFKAITERLGDK</sequence>
<dbReference type="PRINTS" id="PR00721">
    <property type="entry name" value="STOMATIN"/>
</dbReference>
<evidence type="ECO:0000313" key="2">
    <source>
        <dbReference type="EMBL" id="PRR75776.1"/>
    </source>
</evidence>
<organism evidence="2 3">
    <name type="scientific">Neomoorella humiferrea</name>
    <dbReference type="NCBI Taxonomy" id="676965"/>
    <lineage>
        <taxon>Bacteria</taxon>
        <taxon>Bacillati</taxon>
        <taxon>Bacillota</taxon>
        <taxon>Clostridia</taxon>
        <taxon>Neomoorellales</taxon>
        <taxon>Neomoorellaceae</taxon>
        <taxon>Neomoorella</taxon>
    </lineage>
</organism>
<dbReference type="InterPro" id="IPR001972">
    <property type="entry name" value="Stomatin_HflK_fam"/>
</dbReference>
<name>A0A2T0AY11_9FIRM</name>
<dbReference type="Gene3D" id="6.10.250.2090">
    <property type="match status" value="1"/>
</dbReference>
<dbReference type="PANTHER" id="PTHR10264">
    <property type="entry name" value="BAND 7 PROTEIN-RELATED"/>
    <property type="match status" value="1"/>
</dbReference>
<evidence type="ECO:0000256" key="1">
    <source>
        <dbReference type="ARBA" id="ARBA00008164"/>
    </source>
</evidence>
<dbReference type="RefSeq" id="WP_277996984.1">
    <property type="nucleotide sequence ID" value="NZ_CP136419.1"/>
</dbReference>
<dbReference type="GO" id="GO:0005886">
    <property type="term" value="C:plasma membrane"/>
    <property type="evidence" value="ECO:0007669"/>
    <property type="project" value="InterPro"/>
</dbReference>
<reference evidence="2 3" key="1">
    <citation type="submission" date="2018-03" db="EMBL/GenBank/DDBJ databases">
        <title>Genome sequence of Moorella humiferrea DSM 23265.</title>
        <authorList>
            <person name="Poehlein A."/>
            <person name="Daniel R."/>
        </authorList>
    </citation>
    <scope>NUCLEOTIDE SEQUENCE [LARGE SCALE GENOMIC DNA]</scope>
    <source>
        <strain evidence="2 3">DSM 23265</strain>
    </source>
</reference>
<gene>
    <name evidence="2" type="ORF">MOHU_01570</name>
</gene>
<dbReference type="SUPFAM" id="SSF117892">
    <property type="entry name" value="Band 7/SPFH domain"/>
    <property type="match status" value="1"/>
</dbReference>
<accession>A0A2T0AY11</accession>
<dbReference type="Proteomes" id="UP000238415">
    <property type="component" value="Unassembled WGS sequence"/>
</dbReference>